<dbReference type="Gene3D" id="3.50.50.60">
    <property type="entry name" value="FAD/NAD(P)-binding domain"/>
    <property type="match status" value="1"/>
</dbReference>
<keyword evidence="8 18" id="KW-0521">NADP</keyword>
<comment type="function">
    <text evidence="13">Broad spectrum monooxygenase that catalyzes the oxygenation of a wide variety of nitrogen- and sulfur-containing compounds including xenobiotics. Catalyzes the S-oxygenation of hypotaurine to produce taurine, an organic osmolyte involved in cell volume regulation as well as a variety of cytoprotective and developmental processes. In vitro, catalyzes the N-oxygenation of trimethylamine (TMA) to produce trimethylamine N-oxide (TMAO) and could therefore participate to the detoxification of this compound that is generated by the action of gut microbiota from dietary precursors such as choline, choline containing compounds, betaine or L-carnitine.</text>
</comment>
<comment type="similarity">
    <text evidence="3 18 19">Belongs to the FMO family.</text>
</comment>
<dbReference type="RefSeq" id="XP_019643934.1">
    <property type="nucleotide sequence ID" value="XM_019788375.1"/>
</dbReference>
<comment type="subcellular location">
    <subcellularLocation>
        <location evidence="2">Endoplasmic reticulum membrane</location>
        <topology evidence="2">Single-pass membrane protein</topology>
    </subcellularLocation>
</comment>
<evidence type="ECO:0000256" key="12">
    <source>
        <dbReference type="ARBA" id="ARBA00023136"/>
    </source>
</evidence>
<dbReference type="InterPro" id="IPR050346">
    <property type="entry name" value="FMO-like"/>
</dbReference>
<dbReference type="PRINTS" id="PR00370">
    <property type="entry name" value="FMOXYGENASE"/>
</dbReference>
<dbReference type="PANTHER" id="PTHR23023">
    <property type="entry name" value="DIMETHYLANILINE MONOOXYGENASE"/>
    <property type="match status" value="1"/>
</dbReference>
<dbReference type="EC" id="1.-.-.-" evidence="19"/>
<dbReference type="PIRSF" id="PIRSF000332">
    <property type="entry name" value="FMO"/>
    <property type="match status" value="1"/>
</dbReference>
<reference evidence="22 23" key="1">
    <citation type="submission" date="2025-04" db="UniProtKB">
        <authorList>
            <consortium name="RefSeq"/>
        </authorList>
    </citation>
    <scope>IDENTIFICATION</scope>
    <source>
        <tissue evidence="22 23">Gonad</tissue>
    </source>
</reference>
<gene>
    <name evidence="22 23" type="primary">LOC109485000</name>
</gene>
<dbReference type="RefSeq" id="XP_019643942.1">
    <property type="nucleotide sequence ID" value="XM_019788383.1"/>
</dbReference>
<dbReference type="SUPFAM" id="SSF51905">
    <property type="entry name" value="FAD/NAD(P)-binding domain"/>
    <property type="match status" value="2"/>
</dbReference>
<evidence type="ECO:0000256" key="8">
    <source>
        <dbReference type="ARBA" id="ARBA00022857"/>
    </source>
</evidence>
<evidence type="ECO:0000256" key="19">
    <source>
        <dbReference type="RuleBase" id="RU361177"/>
    </source>
</evidence>
<dbReference type="GeneID" id="109485000"/>
<evidence type="ECO:0000256" key="5">
    <source>
        <dbReference type="ARBA" id="ARBA00022692"/>
    </source>
</evidence>
<accession>A0A6P5ALK2</accession>
<sequence>MTSAEKRRGGMESTRRVAIIGAGVSGLACIKACLEEGLEPVCFEQHDELGGVWYYTDEPRPNQGATIYKSLVSNRTKEMMAFSDFPQPKEAPPFLPYTQVHSYLREFADKFQLMKYIQFGVQVQHIWRAEDYTTSGKWMVRTAPVAADNNKNTCPQTSLFDRVMVCSGHFSKPFVPKVPGLEEFTGVVVHSRDYNGAESFKGRKVMVVGGANSAGDVAAEVAQVASVVYLSVRDGIWLVPRLAQGGKPRDFFIQRARLNLPEWLKRILLRRQCNACVDHANYGLQLEGCKDPIYGSTMINDEMAFRLATGKVVTRPVVERFTRTGVVFSDGSKIDHLDAVVFATGYNVAIPFIESDILPRDVGDLELYKMMFPARLPHSTLAVIGCVGTIGPIFPVLEIQSRWAARVFSGHCKLPDPPSMQEWLRSNREKCRSKIGRVSLMVCTLPYCEDIAQEIGVRPSFWQLLPRDPYLAYLVYFGPAFPTHYRLVGPHRWAGAARHVKLAVDNTYSATRKSEHKPEHGFSSKVTIVKVMFTSLCVIALGIVIGISY</sequence>
<keyword evidence="6 18" id="KW-0256">Endoplasmic reticulum</keyword>
<dbReference type="OrthoDB" id="66881at2759"/>
<dbReference type="FunFam" id="3.50.50.60:FF:000159">
    <property type="entry name" value="Dimethylaniline monooxygenase [N-oxide-forming]"/>
    <property type="match status" value="1"/>
</dbReference>
<comment type="catalytic activity">
    <reaction evidence="14">
        <text>hypotaurine + NADH + O2 + H(+) = taurine + NAD(+) + H2O</text>
        <dbReference type="Rhea" id="RHEA:74111"/>
        <dbReference type="ChEBI" id="CHEBI:15377"/>
        <dbReference type="ChEBI" id="CHEBI:15378"/>
        <dbReference type="ChEBI" id="CHEBI:15379"/>
        <dbReference type="ChEBI" id="CHEBI:57540"/>
        <dbReference type="ChEBI" id="CHEBI:57853"/>
        <dbReference type="ChEBI" id="CHEBI:57945"/>
        <dbReference type="ChEBI" id="CHEBI:507393"/>
        <dbReference type="EC" id="1.14.13.8"/>
    </reaction>
    <physiologicalReaction direction="left-to-right" evidence="14">
        <dbReference type="Rhea" id="RHEA:74112"/>
    </physiologicalReaction>
</comment>
<protein>
    <recommendedName>
        <fullName evidence="19">Flavin-containing monooxygenase</fullName>
        <ecNumber evidence="19">1.-.-.-</ecNumber>
    </recommendedName>
</protein>
<evidence type="ECO:0000256" key="20">
    <source>
        <dbReference type="SAM" id="Phobius"/>
    </source>
</evidence>
<dbReference type="GO" id="GO:0004499">
    <property type="term" value="F:N,N-dimethylaniline monooxygenase activity"/>
    <property type="evidence" value="ECO:0007669"/>
    <property type="project" value="UniProtKB-UniRule"/>
</dbReference>
<keyword evidence="11 18" id="KW-0503">Monooxygenase</keyword>
<dbReference type="InterPro" id="IPR000960">
    <property type="entry name" value="Flavin_mOase"/>
</dbReference>
<evidence type="ECO:0000313" key="22">
    <source>
        <dbReference type="RefSeq" id="XP_019643934.1"/>
    </source>
</evidence>
<dbReference type="InterPro" id="IPR036188">
    <property type="entry name" value="FAD/NAD-bd_sf"/>
</dbReference>
<dbReference type="Pfam" id="PF00743">
    <property type="entry name" value="FMO-like"/>
    <property type="match status" value="1"/>
</dbReference>
<dbReference type="GO" id="GO:0050661">
    <property type="term" value="F:NADP binding"/>
    <property type="evidence" value="ECO:0007669"/>
    <property type="project" value="InterPro"/>
</dbReference>
<evidence type="ECO:0000313" key="21">
    <source>
        <dbReference type="Proteomes" id="UP000515135"/>
    </source>
</evidence>
<dbReference type="AlphaFoldDB" id="A0A6P5ALK2"/>
<evidence type="ECO:0000256" key="15">
    <source>
        <dbReference type="ARBA" id="ARBA00048041"/>
    </source>
</evidence>
<keyword evidence="4 18" id="KW-0285">Flavoprotein</keyword>
<feature type="transmembrane region" description="Helical" evidence="20">
    <location>
        <begin position="527"/>
        <end position="547"/>
    </location>
</feature>
<comment type="cofactor">
    <cofactor evidence="1 18 19">
        <name>FAD</name>
        <dbReference type="ChEBI" id="CHEBI:57692"/>
    </cofactor>
</comment>
<evidence type="ECO:0000256" key="11">
    <source>
        <dbReference type="ARBA" id="ARBA00023033"/>
    </source>
</evidence>
<dbReference type="InterPro" id="IPR020946">
    <property type="entry name" value="Flavin_mOase-like"/>
</dbReference>
<keyword evidence="21" id="KW-1185">Reference proteome</keyword>
<dbReference type="KEGG" id="bbel:109485000"/>
<keyword evidence="9 20" id="KW-1133">Transmembrane helix</keyword>
<organism evidence="21 23">
    <name type="scientific">Branchiostoma belcheri</name>
    <name type="common">Amphioxus</name>
    <dbReference type="NCBI Taxonomy" id="7741"/>
    <lineage>
        <taxon>Eukaryota</taxon>
        <taxon>Metazoa</taxon>
        <taxon>Chordata</taxon>
        <taxon>Cephalochordata</taxon>
        <taxon>Leptocardii</taxon>
        <taxon>Amphioxiformes</taxon>
        <taxon>Branchiostomatidae</taxon>
        <taxon>Branchiostoma</taxon>
    </lineage>
</organism>
<evidence type="ECO:0000256" key="3">
    <source>
        <dbReference type="ARBA" id="ARBA00009183"/>
    </source>
</evidence>
<comment type="catalytic activity">
    <reaction evidence="17">
        <text>N,N-dimethylaniline + NADPH + O2 + H(+) = N,N-dimethylaniline N-oxide + NADP(+) + H2O</text>
        <dbReference type="Rhea" id="RHEA:24468"/>
        <dbReference type="ChEBI" id="CHEBI:15377"/>
        <dbReference type="ChEBI" id="CHEBI:15378"/>
        <dbReference type="ChEBI" id="CHEBI:15379"/>
        <dbReference type="ChEBI" id="CHEBI:16269"/>
        <dbReference type="ChEBI" id="CHEBI:17735"/>
        <dbReference type="ChEBI" id="CHEBI:57783"/>
        <dbReference type="ChEBI" id="CHEBI:58349"/>
        <dbReference type="EC" id="1.14.13.8"/>
    </reaction>
    <physiologicalReaction direction="left-to-right" evidence="17">
        <dbReference type="Rhea" id="RHEA:24469"/>
    </physiologicalReaction>
</comment>
<evidence type="ECO:0000256" key="9">
    <source>
        <dbReference type="ARBA" id="ARBA00022989"/>
    </source>
</evidence>
<keyword evidence="12 18" id="KW-0472">Membrane</keyword>
<evidence type="ECO:0000256" key="10">
    <source>
        <dbReference type="ARBA" id="ARBA00023002"/>
    </source>
</evidence>
<keyword evidence="10 18" id="KW-0560">Oxidoreductase</keyword>
<evidence type="ECO:0000256" key="18">
    <source>
        <dbReference type="PIRNR" id="PIRNR000332"/>
    </source>
</evidence>
<evidence type="ECO:0000313" key="23">
    <source>
        <dbReference type="RefSeq" id="XP_019643942.1"/>
    </source>
</evidence>
<dbReference type="PROSITE" id="PS51257">
    <property type="entry name" value="PROKAR_LIPOPROTEIN"/>
    <property type="match status" value="1"/>
</dbReference>
<proteinExistence type="inferred from homology"/>
<name>A0A6P5ALK2_BRABE</name>
<evidence type="ECO:0000256" key="1">
    <source>
        <dbReference type="ARBA" id="ARBA00001974"/>
    </source>
</evidence>
<evidence type="ECO:0000256" key="17">
    <source>
        <dbReference type="ARBA" id="ARBA00049443"/>
    </source>
</evidence>
<evidence type="ECO:0000256" key="7">
    <source>
        <dbReference type="ARBA" id="ARBA00022827"/>
    </source>
</evidence>
<keyword evidence="7 18" id="KW-0274">FAD</keyword>
<comment type="catalytic activity">
    <reaction evidence="16">
        <text>trimethylamine + NADPH + O2 = trimethylamine N-oxide + NADP(+) + H2O</text>
        <dbReference type="Rhea" id="RHEA:31979"/>
        <dbReference type="ChEBI" id="CHEBI:15377"/>
        <dbReference type="ChEBI" id="CHEBI:15379"/>
        <dbReference type="ChEBI" id="CHEBI:15724"/>
        <dbReference type="ChEBI" id="CHEBI:57783"/>
        <dbReference type="ChEBI" id="CHEBI:58349"/>
        <dbReference type="ChEBI" id="CHEBI:58389"/>
        <dbReference type="EC" id="1.14.13.148"/>
    </reaction>
    <physiologicalReaction direction="left-to-right" evidence="16">
        <dbReference type="Rhea" id="RHEA:31980"/>
    </physiologicalReaction>
</comment>
<dbReference type="GO" id="GO:0034899">
    <property type="term" value="F:trimethylamine monooxygenase activity"/>
    <property type="evidence" value="ECO:0007669"/>
    <property type="project" value="UniProtKB-EC"/>
</dbReference>
<comment type="catalytic activity">
    <reaction evidence="15">
        <text>hypotaurine + NADPH + O2 + H(+) = taurine + NADP(+) + H2O</text>
        <dbReference type="Rhea" id="RHEA:69819"/>
        <dbReference type="ChEBI" id="CHEBI:15377"/>
        <dbReference type="ChEBI" id="CHEBI:15378"/>
        <dbReference type="ChEBI" id="CHEBI:15379"/>
        <dbReference type="ChEBI" id="CHEBI:57783"/>
        <dbReference type="ChEBI" id="CHEBI:57853"/>
        <dbReference type="ChEBI" id="CHEBI:58349"/>
        <dbReference type="ChEBI" id="CHEBI:507393"/>
        <dbReference type="EC" id="1.14.13.8"/>
    </reaction>
    <physiologicalReaction direction="left-to-right" evidence="15">
        <dbReference type="Rhea" id="RHEA:69820"/>
    </physiologicalReaction>
</comment>
<evidence type="ECO:0000256" key="2">
    <source>
        <dbReference type="ARBA" id="ARBA00004389"/>
    </source>
</evidence>
<evidence type="ECO:0000256" key="4">
    <source>
        <dbReference type="ARBA" id="ARBA00022630"/>
    </source>
</evidence>
<evidence type="ECO:0000256" key="16">
    <source>
        <dbReference type="ARBA" id="ARBA00048088"/>
    </source>
</evidence>
<evidence type="ECO:0000256" key="13">
    <source>
        <dbReference type="ARBA" id="ARBA00045957"/>
    </source>
</evidence>
<evidence type="ECO:0000256" key="14">
    <source>
        <dbReference type="ARBA" id="ARBA00047338"/>
    </source>
</evidence>
<keyword evidence="5 20" id="KW-0812">Transmembrane</keyword>
<dbReference type="GO" id="GO:0005789">
    <property type="term" value="C:endoplasmic reticulum membrane"/>
    <property type="evidence" value="ECO:0007669"/>
    <property type="project" value="UniProtKB-SubCell"/>
</dbReference>
<dbReference type="Proteomes" id="UP000515135">
    <property type="component" value="Unplaced"/>
</dbReference>
<dbReference type="GO" id="GO:0050660">
    <property type="term" value="F:flavin adenine dinucleotide binding"/>
    <property type="evidence" value="ECO:0007669"/>
    <property type="project" value="InterPro"/>
</dbReference>
<evidence type="ECO:0000256" key="6">
    <source>
        <dbReference type="ARBA" id="ARBA00022824"/>
    </source>
</evidence>